<dbReference type="PANTHER" id="PTHR13037:SF24">
    <property type="entry name" value="POLYCOMB PROTEIN PCL-RELATED"/>
    <property type="match status" value="1"/>
</dbReference>
<feature type="compositionally biased region" description="Pro residues" evidence="2">
    <location>
        <begin position="1327"/>
        <end position="1338"/>
    </location>
</feature>
<feature type="region of interest" description="Disordered" evidence="2">
    <location>
        <begin position="113"/>
        <end position="146"/>
    </location>
</feature>
<feature type="region of interest" description="Disordered" evidence="2">
    <location>
        <begin position="1029"/>
        <end position="1064"/>
    </location>
</feature>
<evidence type="ECO:0000313" key="4">
    <source>
        <dbReference type="Proteomes" id="UP000051952"/>
    </source>
</evidence>
<feature type="region of interest" description="Disordered" evidence="2">
    <location>
        <begin position="605"/>
        <end position="626"/>
    </location>
</feature>
<proteinExistence type="predicted"/>
<feature type="compositionally biased region" description="Low complexity" evidence="2">
    <location>
        <begin position="1648"/>
        <end position="1663"/>
    </location>
</feature>
<feature type="region of interest" description="Disordered" evidence="2">
    <location>
        <begin position="2009"/>
        <end position="2047"/>
    </location>
</feature>
<dbReference type="PANTHER" id="PTHR13037">
    <property type="entry name" value="FORMIN"/>
    <property type="match status" value="1"/>
</dbReference>
<dbReference type="VEuPathDB" id="TriTrypDB:BSAL_32730"/>
<dbReference type="OrthoDB" id="252573at2759"/>
<evidence type="ECO:0000313" key="3">
    <source>
        <dbReference type="EMBL" id="CUG91567.1"/>
    </source>
</evidence>
<feature type="compositionally biased region" description="Low complexity" evidence="2">
    <location>
        <begin position="1741"/>
        <end position="1760"/>
    </location>
</feature>
<evidence type="ECO:0000256" key="1">
    <source>
        <dbReference type="ARBA" id="ARBA00022581"/>
    </source>
</evidence>
<feature type="compositionally biased region" description="Pro residues" evidence="2">
    <location>
        <begin position="1367"/>
        <end position="1378"/>
    </location>
</feature>
<protein>
    <submittedName>
        <fullName evidence="3">Uncharacterized protein</fullName>
    </submittedName>
</protein>
<keyword evidence="1" id="KW-0945">Host-virus interaction</keyword>
<dbReference type="EMBL" id="CYKH01001941">
    <property type="protein sequence ID" value="CUG91567.1"/>
    <property type="molecule type" value="Genomic_DNA"/>
</dbReference>
<feature type="region of interest" description="Disordered" evidence="2">
    <location>
        <begin position="1736"/>
        <end position="1773"/>
    </location>
</feature>
<feature type="compositionally biased region" description="Polar residues" evidence="2">
    <location>
        <begin position="2009"/>
        <end position="2044"/>
    </location>
</feature>
<name>A0A0S4JR68_BODSA</name>
<dbReference type="Proteomes" id="UP000051952">
    <property type="component" value="Unassembled WGS sequence"/>
</dbReference>
<sequence>MYVELPQESSARFHIPRIVGLVKSEGPRLLLKGLVKPSTLTTKAGAAGSSVIAFPALSCDHGKDSTKASTSLLLETFEAILDPHVTNHMLMAYEKVVTELVGIVAKSTARHTFQSTNDVSDEDEDPYHEDHQRAPLQLASTAPRSSGRRLDNHAVIRTFLLLSVRNIRVSLVTSMSEARVMFQQLDLSREVHHALRRSVVLGRCTGLRVALVDRDDYDQHMQDQQAHSFHPNTPLAHSVLGGSGAAAAAGGPQRRMPGVVGAPTPSVNFSASSNSTLNQRFGGYIWGMVELSVHFKAESKAAKKAPSTKGGQGSADAAAAGLHTSTDWSGDIEASALASGLGSAGRKYSIPQTVNATDGPASVGLNTATLIRSDIALSSRWGVEFIAHSPLVILRPGLPQHVTAALQEANHATAEMRAQAALDSRRLQTKLQASKAYKKIVALKQRWKMERKDSSETVVLPTATVTPPQAAVVEGKKKRNNRHATPLASTVASPIEQPASHQVATVKRLIVSVQVRNFLVVVPCGEAAFRSVLEGRPDMFEQSRVEKGDKLVRQRFVPVMALKFHIRSTVVSWMREELDTTTSVPLYQGREQQYSHFATPMYPNSATLGSRHGRPPSEASSGLFTPRLGSNSVISSNALPQAHQLTMQSEVSTKGTIKIEDLNLFFTDGSRLAPSHLQSKNFSFKTLVLGGVGTLTESDPTVLQKERYSSFDRARVAKITLPFSTQKELPPSIVLVAAESPPRRGRQIDPLQVLSGPAVANHGGSPALNNDGPVDVGASEHININLNISGPELHCTSRCTAMVSELMADFTPDAIPTTGATSSSDAPLHQHPSLFSVPPSAGPSALADTDSPTGMLLKATATPKIPVRRTVDARGILEPGKITLYTLQQQQRGGAMNKSFSRPTLGNRRGVSFTLSSSPPPPSATAGAAFDGHVNNQHRPSATEAMSVPLPSAVMTVLAERGGPSDLADSATIRIAVTAKRMEVDPAIAILWQEVQLWVKIHQQDSRDRAEKIYKHVLEFATNRVAKGREQQGTMDVETATVHSASSASKKRQGTGNNSNGKGGVKNSAALNAIMDAGLPVPRAFATALWFLREQPNVAQSASGRSVVPPTSPVRGKNDSVGSVGNQSFFVDAAHTTPTTPGGGGTSGVAHTTNTKANKTTIHVNLTGLRLDLSTINTSESTMRQTNSRVLSGGPHDAPVNMGGASGATNTFAALFTDHDGSLDLVIQHLSIPAASHHQPSLIMPAPNRSLPLATPPKPAPNRSLPLATPPTVLVTIVARRLRFECQNKVEVKSLEMFLPHMIVSASMRTTPTDQLVASEIPTRTSAPPPPPPPPPPTQGSQRMLDESATGKQFQSKRGARSSLPPLTLPQQPPPPPHVVRTTPASAAAPAVQETDVISVTVHVPSAADDAQGHQNVGGVLGGFHPGPQMTLRAQHLNQIILVATHWQQKWNEAREETVRLFKSSAVRRLKKLTRSASSPPRRPARQQDGGHHSPLPKKPSPILFRRRAASSTMPPNQSVVNESMAPDAPSNHLNTLLRYPIAVRQWAVSVGRSTSWVDLGGGNKHEFSIGTLRSTGRHVVYHTMESLLDGSVLMQDSRIRSDGVLSGMNSIAKMSLRGFLILPADAADLEMNNAVKQFELSSKLTSTTTSSHDSTINSTTTSGRAASPRTDAALCPQSFDQMLRSTDGRTKRLIVSVEDVNVHFKERQIRDVALFSIDVFRLDAKDAFDKAAVEESDQIPATAGATTTPTPQQASSQMSGLTPRPSGAVHVDPATAVPSSITHSSPSHAAALISVDLERCLMGITPQTSAAFLGLGGEVSSLVSDQKAIAAANILLLSGGRGRTSSAVDDEFGLTSANNSSIRLLGSDGGSSTVNSVTFLPPPRAPTSSTPPLLSDALTPLTRRITSGQMSVTLKYSTIMIGSVIDARHLRGDGIAAGVDNVQDCIVLRVPDMEVAFAQVVLPPQAHVSDNEEPPTAERTSSWTTAAGFRHAIIGAWALARKWRPKQTTGDVSNSAATPSAASQKTDNTPTRELFGDNTSPASPQCLVGSDTDHGKHALQLAEKATVRKLLMLSIEQVELTRLHANERVVILGFRGKNVVELFAEQHLHLPTMSSLTASSLPSQIVTRSSGSGNGTVHVNVPYSILLRQTHPWTGSPRFEDFQAMLDVIRTFTHPPNVEALQDFAALRKTMEFTGDTRGGGTSGATHAGHLTGTAAPPHNTTSSTLHQQQKTVVAVDYVFQALDARRMKFAPQLRFGRDVSVSLETILSWLGTQEEMIPRRLFLSVCRPMETLMAAVEGCTSTEKMIAKFGIDAIEHGLASSE</sequence>
<keyword evidence="4" id="KW-1185">Reference proteome</keyword>
<feature type="region of interest" description="Disordered" evidence="2">
    <location>
        <begin position="912"/>
        <end position="943"/>
    </location>
</feature>
<evidence type="ECO:0000256" key="2">
    <source>
        <dbReference type="SAM" id="MobiDB-lite"/>
    </source>
</evidence>
<organism evidence="3 4">
    <name type="scientific">Bodo saltans</name>
    <name type="common">Flagellated protozoan</name>
    <dbReference type="NCBI Taxonomy" id="75058"/>
    <lineage>
        <taxon>Eukaryota</taxon>
        <taxon>Discoba</taxon>
        <taxon>Euglenozoa</taxon>
        <taxon>Kinetoplastea</taxon>
        <taxon>Metakinetoplastina</taxon>
        <taxon>Eubodonida</taxon>
        <taxon>Bodonidae</taxon>
        <taxon>Bodo</taxon>
    </lineage>
</organism>
<feature type="region of interest" description="Disordered" evidence="2">
    <location>
        <begin position="815"/>
        <end position="848"/>
    </location>
</feature>
<feature type="region of interest" description="Disordered" evidence="2">
    <location>
        <begin position="1648"/>
        <end position="1671"/>
    </location>
</feature>
<dbReference type="OMA" id="YSTIMIG"/>
<reference evidence="4" key="1">
    <citation type="submission" date="2015-09" db="EMBL/GenBank/DDBJ databases">
        <authorList>
            <consortium name="Pathogen Informatics"/>
        </authorList>
    </citation>
    <scope>NUCLEOTIDE SEQUENCE [LARGE SCALE GENOMIC DNA]</scope>
    <source>
        <strain evidence="4">Lake Konstanz</strain>
    </source>
</reference>
<gene>
    <name evidence="3" type="ORF">BSAL_32730</name>
</gene>
<feature type="region of interest" description="Disordered" evidence="2">
    <location>
        <begin position="1471"/>
        <end position="1502"/>
    </location>
</feature>
<accession>A0A0S4JR68</accession>
<feature type="region of interest" description="Disordered" evidence="2">
    <location>
        <begin position="1321"/>
        <end position="1388"/>
    </location>
</feature>